<accession>A0A7S4RHY0</accession>
<dbReference type="AlphaFoldDB" id="A0A7S4RHY0"/>
<dbReference type="PRINTS" id="PR00625">
    <property type="entry name" value="JDOMAIN"/>
</dbReference>
<feature type="region of interest" description="Disordered" evidence="2">
    <location>
        <begin position="460"/>
        <end position="613"/>
    </location>
</feature>
<feature type="compositionally biased region" description="Low complexity" evidence="2">
    <location>
        <begin position="293"/>
        <end position="306"/>
    </location>
</feature>
<proteinExistence type="predicted"/>
<dbReference type="InterPro" id="IPR001623">
    <property type="entry name" value="DnaJ_domain"/>
</dbReference>
<keyword evidence="1" id="KW-0175">Coiled coil</keyword>
<feature type="compositionally biased region" description="Low complexity" evidence="2">
    <location>
        <begin position="497"/>
        <end position="506"/>
    </location>
</feature>
<dbReference type="InterPro" id="IPR036869">
    <property type="entry name" value="J_dom_sf"/>
</dbReference>
<organism evidence="4">
    <name type="scientific">Alexandrium monilatum</name>
    <dbReference type="NCBI Taxonomy" id="311494"/>
    <lineage>
        <taxon>Eukaryota</taxon>
        <taxon>Sar</taxon>
        <taxon>Alveolata</taxon>
        <taxon>Dinophyceae</taxon>
        <taxon>Gonyaulacales</taxon>
        <taxon>Pyrocystaceae</taxon>
        <taxon>Alexandrium</taxon>
    </lineage>
</organism>
<dbReference type="Pfam" id="PF00226">
    <property type="entry name" value="DnaJ"/>
    <property type="match status" value="1"/>
</dbReference>
<feature type="region of interest" description="Disordered" evidence="2">
    <location>
        <begin position="1"/>
        <end position="35"/>
    </location>
</feature>
<gene>
    <name evidence="4" type="ORF">AMON00008_LOCUS34961</name>
</gene>
<dbReference type="CDD" id="cd06257">
    <property type="entry name" value="DnaJ"/>
    <property type="match status" value="1"/>
</dbReference>
<dbReference type="PROSITE" id="PS50076">
    <property type="entry name" value="DNAJ_2"/>
    <property type="match status" value="1"/>
</dbReference>
<feature type="compositionally biased region" description="Low complexity" evidence="2">
    <location>
        <begin position="400"/>
        <end position="421"/>
    </location>
</feature>
<evidence type="ECO:0000313" key="4">
    <source>
        <dbReference type="EMBL" id="CAE4613405.1"/>
    </source>
</evidence>
<dbReference type="Gene3D" id="1.10.287.110">
    <property type="entry name" value="DnaJ domain"/>
    <property type="match status" value="1"/>
</dbReference>
<dbReference type="InterPro" id="IPR051425">
    <property type="entry name" value="Formin_Homology"/>
</dbReference>
<reference evidence="4" key="1">
    <citation type="submission" date="2021-01" db="EMBL/GenBank/DDBJ databases">
        <authorList>
            <person name="Corre E."/>
            <person name="Pelletier E."/>
            <person name="Niang G."/>
            <person name="Scheremetjew M."/>
            <person name="Finn R."/>
            <person name="Kale V."/>
            <person name="Holt S."/>
            <person name="Cochrane G."/>
            <person name="Meng A."/>
            <person name="Brown T."/>
            <person name="Cohen L."/>
        </authorList>
    </citation>
    <scope>NUCLEOTIDE SEQUENCE</scope>
    <source>
        <strain evidence="4">CCMP3105</strain>
    </source>
</reference>
<evidence type="ECO:0000256" key="2">
    <source>
        <dbReference type="SAM" id="MobiDB-lite"/>
    </source>
</evidence>
<sequence>MGNAAAIRRPGSAKAPAAAEPAAAVETPRPEAEAFEQARLTRTEAEERLQRAERGLRAGAAERANRCGRLWAGLRDELVTRGVLRDARTPVPLGPGAERACMQVRVALAARDAEQVEEALAYWDAFGLGNVAEVPLSLLAELRREEEAEVIWRCMAISMAASDRVGVEFWCQEAAAQGVTLPENAEAAIEALRAKERAIVVDRVRHSRHRDPLQAEPEAPQDPLAQLDVGAVRAELARRHVSCQNVTDKDELVQMLRSARESKGKGGGNGARDVQSRGPRVEPLGAPPGGRRGPAAGLRAPDGLPPQSFRAYASDREQPAAPIWPPPECFGDRRPPPPSGAPPLMRPKSAAARCPSAGPAEGRRAYRLSTAPENRPQSAKQRHSSESAEAGPRGARQRADSASAAAHAPPSSARPRSATPRLDAEGGGSRAASKEPSGARAACKEPWLVNGVVSYRVNGGAAAAAPRAPSTPRATPRGMAANAANVLDPRGPACAASPRTPRSPRGSPRRQHSPPPASSPPQQLPRRTPLLQQGRSPPPAAPASWQQSPPRSQPQPQLHSPRPPQSGAGQAQPGPQLSPPRRHSQAESPRASPTKPPQMPRRPPPVREKSGMSRAVALACLGLKVTPSADELRRAYKDAALRWHPDRQQNHANADEAKERFQEVQAAFEYLKPVCPAAVAGA</sequence>
<feature type="compositionally biased region" description="Pro residues" evidence="2">
    <location>
        <begin position="336"/>
        <end position="345"/>
    </location>
</feature>
<feature type="domain" description="J" evidence="3">
    <location>
        <begin position="616"/>
        <end position="676"/>
    </location>
</feature>
<dbReference type="EMBL" id="HBNR01050006">
    <property type="protein sequence ID" value="CAE4613405.1"/>
    <property type="molecule type" value="Transcribed_RNA"/>
</dbReference>
<evidence type="ECO:0000259" key="3">
    <source>
        <dbReference type="PROSITE" id="PS50076"/>
    </source>
</evidence>
<feature type="compositionally biased region" description="Low complexity" evidence="2">
    <location>
        <begin position="461"/>
        <end position="477"/>
    </location>
</feature>
<protein>
    <recommendedName>
        <fullName evidence="3">J domain-containing protein</fullName>
    </recommendedName>
</protein>
<evidence type="ECO:0000256" key="1">
    <source>
        <dbReference type="SAM" id="Coils"/>
    </source>
</evidence>
<feature type="compositionally biased region" description="Pro residues" evidence="2">
    <location>
        <begin position="594"/>
        <end position="603"/>
    </location>
</feature>
<feature type="region of interest" description="Disordered" evidence="2">
    <location>
        <begin position="259"/>
        <end position="447"/>
    </location>
</feature>
<name>A0A7S4RHY0_9DINO</name>
<feature type="coiled-coil region" evidence="1">
    <location>
        <begin position="35"/>
        <end position="62"/>
    </location>
</feature>
<feature type="compositionally biased region" description="Pro residues" evidence="2">
    <location>
        <begin position="513"/>
        <end position="523"/>
    </location>
</feature>
<feature type="compositionally biased region" description="Low complexity" evidence="2">
    <location>
        <begin position="542"/>
        <end position="575"/>
    </location>
</feature>
<feature type="compositionally biased region" description="Low complexity" evidence="2">
    <location>
        <begin position="13"/>
        <end position="27"/>
    </location>
</feature>
<dbReference type="PANTHER" id="PTHR45725">
    <property type="entry name" value="FORMIN HOMOLOGY 2 FAMILY MEMBER"/>
    <property type="match status" value="1"/>
</dbReference>
<dbReference type="PANTHER" id="PTHR45725:SF18">
    <property type="entry name" value="ORC1-LIKE AAA ATPASE DOMAIN-CONTAINING PROTEIN"/>
    <property type="match status" value="1"/>
</dbReference>
<feature type="compositionally biased region" description="Low complexity" evidence="2">
    <location>
        <begin position="524"/>
        <end position="535"/>
    </location>
</feature>
<dbReference type="SMART" id="SM00271">
    <property type="entry name" value="DnaJ"/>
    <property type="match status" value="1"/>
</dbReference>
<dbReference type="SUPFAM" id="SSF46565">
    <property type="entry name" value="Chaperone J-domain"/>
    <property type="match status" value="1"/>
</dbReference>